<accession>M6JTR3</accession>
<gene>
    <name evidence="1" type="ORF">LEP1GSC063_3471</name>
</gene>
<sequence length="57" mass="6801">MIRGNLYKVVFCLGMSQNDDFIQKFDFKIVVFGFYRGFPSDTFLKSAFLKNREHKQK</sequence>
<comment type="caution">
    <text evidence="1">The sequence shown here is derived from an EMBL/GenBank/DDBJ whole genome shotgun (WGS) entry which is preliminary data.</text>
</comment>
<organism evidence="1 2">
    <name type="scientific">Leptospira santarosai serovar Arenal str. MAVJ 401</name>
    <dbReference type="NCBI Taxonomy" id="1049976"/>
    <lineage>
        <taxon>Bacteria</taxon>
        <taxon>Pseudomonadati</taxon>
        <taxon>Spirochaetota</taxon>
        <taxon>Spirochaetia</taxon>
        <taxon>Leptospirales</taxon>
        <taxon>Leptospiraceae</taxon>
        <taxon>Leptospira</taxon>
    </lineage>
</organism>
<evidence type="ECO:0000313" key="2">
    <source>
        <dbReference type="Proteomes" id="UP000012106"/>
    </source>
</evidence>
<dbReference type="AlphaFoldDB" id="M6JTR3"/>
<name>M6JTR3_9LEPT</name>
<evidence type="ECO:0000313" key="1">
    <source>
        <dbReference type="EMBL" id="EMN22998.1"/>
    </source>
</evidence>
<dbReference type="Proteomes" id="UP000012106">
    <property type="component" value="Unassembled WGS sequence"/>
</dbReference>
<dbReference type="EMBL" id="AHMU02000018">
    <property type="protein sequence ID" value="EMN22998.1"/>
    <property type="molecule type" value="Genomic_DNA"/>
</dbReference>
<proteinExistence type="predicted"/>
<reference evidence="1 2" key="1">
    <citation type="submission" date="2013-01" db="EMBL/GenBank/DDBJ databases">
        <authorList>
            <person name="Harkins D.M."/>
            <person name="Durkin A.S."/>
            <person name="Brinkac L.M."/>
            <person name="Haft D.H."/>
            <person name="Selengut J.D."/>
            <person name="Sanka R."/>
            <person name="DePew J."/>
            <person name="Purushe J."/>
            <person name="Hartskeerl R.A."/>
            <person name="Ahmed A."/>
            <person name="van der Linden H."/>
            <person name="Goris M.G.A."/>
            <person name="Vinetz J.M."/>
            <person name="Sutton G.G."/>
            <person name="Nierman W.C."/>
            <person name="Fouts D.E."/>
        </authorList>
    </citation>
    <scope>NUCLEOTIDE SEQUENCE [LARGE SCALE GENOMIC DNA]</scope>
    <source>
        <strain evidence="1 2">MAVJ 401</strain>
    </source>
</reference>
<protein>
    <submittedName>
        <fullName evidence="1">Uncharacterized protein</fullName>
    </submittedName>
</protein>